<accession>A0A9J6GEA0</accession>
<reference evidence="1 2" key="1">
    <citation type="journal article" date="2020" name="Cell">
        <title>Large-Scale Comparative Analyses of Tick Genomes Elucidate Their Genetic Diversity and Vector Capacities.</title>
        <authorList>
            <consortium name="Tick Genome and Microbiome Consortium (TIGMIC)"/>
            <person name="Jia N."/>
            <person name="Wang J."/>
            <person name="Shi W."/>
            <person name="Du L."/>
            <person name="Sun Y."/>
            <person name="Zhan W."/>
            <person name="Jiang J.F."/>
            <person name="Wang Q."/>
            <person name="Zhang B."/>
            <person name="Ji P."/>
            <person name="Bell-Sakyi L."/>
            <person name="Cui X.M."/>
            <person name="Yuan T.T."/>
            <person name="Jiang B.G."/>
            <person name="Yang W.F."/>
            <person name="Lam T.T."/>
            <person name="Chang Q.C."/>
            <person name="Ding S.J."/>
            <person name="Wang X.J."/>
            <person name="Zhu J.G."/>
            <person name="Ruan X.D."/>
            <person name="Zhao L."/>
            <person name="Wei J.T."/>
            <person name="Ye R.Z."/>
            <person name="Que T.C."/>
            <person name="Du C.H."/>
            <person name="Zhou Y.H."/>
            <person name="Cheng J.X."/>
            <person name="Dai P.F."/>
            <person name="Guo W.B."/>
            <person name="Han X.H."/>
            <person name="Huang E.J."/>
            <person name="Li L.F."/>
            <person name="Wei W."/>
            <person name="Gao Y.C."/>
            <person name="Liu J.Z."/>
            <person name="Shao H.Z."/>
            <person name="Wang X."/>
            <person name="Wang C.C."/>
            <person name="Yang T.C."/>
            <person name="Huo Q.B."/>
            <person name="Li W."/>
            <person name="Chen H.Y."/>
            <person name="Chen S.E."/>
            <person name="Zhou L.G."/>
            <person name="Ni X.B."/>
            <person name="Tian J.H."/>
            <person name="Sheng Y."/>
            <person name="Liu T."/>
            <person name="Pan Y.S."/>
            <person name="Xia L.Y."/>
            <person name="Li J."/>
            <person name="Zhao F."/>
            <person name="Cao W.C."/>
        </authorList>
    </citation>
    <scope>NUCLEOTIDE SEQUENCE [LARGE SCALE GENOMIC DNA]</scope>
    <source>
        <strain evidence="1">HaeL-2018</strain>
    </source>
</reference>
<evidence type="ECO:0000313" key="1">
    <source>
        <dbReference type="EMBL" id="KAH9373153.1"/>
    </source>
</evidence>
<evidence type="ECO:0000313" key="2">
    <source>
        <dbReference type="Proteomes" id="UP000821853"/>
    </source>
</evidence>
<proteinExistence type="predicted"/>
<dbReference type="Gene3D" id="3.30.70.1820">
    <property type="entry name" value="L1 transposable element, RRM domain"/>
    <property type="match status" value="1"/>
</dbReference>
<dbReference type="OrthoDB" id="6507515at2759"/>
<gene>
    <name evidence="1" type="ORF">HPB48_004898</name>
</gene>
<sequence>MTLMKIGKLQRTKLIEFCEENLQIALTSQQFERVHRLGRFSPDKCRPIIAKFALFKDKQIVQASAKNLKIQTILLVRIFLLQPAKPGKR</sequence>
<dbReference type="AlphaFoldDB" id="A0A9J6GEA0"/>
<dbReference type="Proteomes" id="UP000821853">
    <property type="component" value="Chromosome 4"/>
</dbReference>
<organism evidence="1 2">
    <name type="scientific">Haemaphysalis longicornis</name>
    <name type="common">Bush tick</name>
    <dbReference type="NCBI Taxonomy" id="44386"/>
    <lineage>
        <taxon>Eukaryota</taxon>
        <taxon>Metazoa</taxon>
        <taxon>Ecdysozoa</taxon>
        <taxon>Arthropoda</taxon>
        <taxon>Chelicerata</taxon>
        <taxon>Arachnida</taxon>
        <taxon>Acari</taxon>
        <taxon>Parasitiformes</taxon>
        <taxon>Ixodida</taxon>
        <taxon>Ixodoidea</taxon>
        <taxon>Ixodidae</taxon>
        <taxon>Haemaphysalinae</taxon>
        <taxon>Haemaphysalis</taxon>
    </lineage>
</organism>
<dbReference type="EMBL" id="JABSTR010000006">
    <property type="protein sequence ID" value="KAH9373153.1"/>
    <property type="molecule type" value="Genomic_DNA"/>
</dbReference>
<keyword evidence="2" id="KW-1185">Reference proteome</keyword>
<protein>
    <submittedName>
        <fullName evidence="1">Uncharacterized protein</fullName>
    </submittedName>
</protein>
<name>A0A9J6GEA0_HAELO</name>
<dbReference type="VEuPathDB" id="VectorBase:HLOH_059512"/>
<comment type="caution">
    <text evidence="1">The sequence shown here is derived from an EMBL/GenBank/DDBJ whole genome shotgun (WGS) entry which is preliminary data.</text>
</comment>